<feature type="transmembrane region" description="Helical" evidence="1">
    <location>
        <begin position="298"/>
        <end position="320"/>
    </location>
</feature>
<feature type="transmembrane region" description="Helical" evidence="1">
    <location>
        <begin position="222"/>
        <end position="247"/>
    </location>
</feature>
<dbReference type="Pfam" id="PF04235">
    <property type="entry name" value="DUF418"/>
    <property type="match status" value="1"/>
</dbReference>
<dbReference type="InterPro" id="IPR007349">
    <property type="entry name" value="DUF418"/>
</dbReference>
<evidence type="ECO:0000256" key="1">
    <source>
        <dbReference type="SAM" id="Phobius"/>
    </source>
</evidence>
<dbReference type="InterPro" id="IPR052529">
    <property type="entry name" value="Bact_Transport_Assoc"/>
</dbReference>
<reference evidence="3 4" key="1">
    <citation type="submission" date="2023-10" db="EMBL/GenBank/DDBJ databases">
        <title>Complete genome sequence of a Sphingomonadaceae bacterium.</title>
        <authorList>
            <person name="Yan C."/>
        </authorList>
    </citation>
    <scope>NUCLEOTIDE SEQUENCE [LARGE SCALE GENOMIC DNA]</scope>
    <source>
        <strain evidence="3 4">SCSIO 66989</strain>
    </source>
</reference>
<organism evidence="3 4">
    <name type="scientific">Alterisphingorhabdus coralli</name>
    <dbReference type="NCBI Taxonomy" id="3071408"/>
    <lineage>
        <taxon>Bacteria</taxon>
        <taxon>Pseudomonadati</taxon>
        <taxon>Pseudomonadota</taxon>
        <taxon>Alphaproteobacteria</taxon>
        <taxon>Sphingomonadales</taxon>
        <taxon>Sphingomonadaceae</taxon>
        <taxon>Alterisphingorhabdus (ex Yan et al. 2024)</taxon>
    </lineage>
</organism>
<feature type="transmembrane region" description="Helical" evidence="1">
    <location>
        <begin position="268"/>
        <end position="286"/>
    </location>
</feature>
<keyword evidence="1" id="KW-0812">Transmembrane</keyword>
<dbReference type="PANTHER" id="PTHR30590:SF2">
    <property type="entry name" value="INNER MEMBRANE PROTEIN"/>
    <property type="match status" value="1"/>
</dbReference>
<protein>
    <submittedName>
        <fullName evidence="3">DUF418 domain-containing protein</fullName>
    </submittedName>
</protein>
<accession>A0AA97F9F0</accession>
<feature type="domain" description="DUF418" evidence="2">
    <location>
        <begin position="246"/>
        <end position="407"/>
    </location>
</feature>
<feature type="transmembrane region" description="Helical" evidence="1">
    <location>
        <begin position="340"/>
        <end position="359"/>
    </location>
</feature>
<feature type="transmembrane region" description="Helical" evidence="1">
    <location>
        <begin position="365"/>
        <end position="384"/>
    </location>
</feature>
<keyword evidence="4" id="KW-1185">Reference proteome</keyword>
<evidence type="ECO:0000313" key="4">
    <source>
        <dbReference type="Proteomes" id="UP001302429"/>
    </source>
</evidence>
<keyword evidence="1" id="KW-1133">Transmembrane helix</keyword>
<dbReference type="RefSeq" id="WP_317083312.1">
    <property type="nucleotide sequence ID" value="NZ_CP136594.1"/>
</dbReference>
<evidence type="ECO:0000313" key="3">
    <source>
        <dbReference type="EMBL" id="WOE75966.1"/>
    </source>
</evidence>
<feature type="transmembrane region" description="Helical" evidence="1">
    <location>
        <begin position="20"/>
        <end position="41"/>
    </location>
</feature>
<feature type="transmembrane region" description="Helical" evidence="1">
    <location>
        <begin position="146"/>
        <end position="168"/>
    </location>
</feature>
<evidence type="ECO:0000259" key="2">
    <source>
        <dbReference type="Pfam" id="PF04235"/>
    </source>
</evidence>
<dbReference type="PANTHER" id="PTHR30590">
    <property type="entry name" value="INNER MEMBRANE PROTEIN"/>
    <property type="match status" value="1"/>
</dbReference>
<dbReference type="Proteomes" id="UP001302429">
    <property type="component" value="Chromosome"/>
</dbReference>
<dbReference type="KEGG" id="acoa:RB602_04410"/>
<keyword evidence="1" id="KW-0472">Membrane</keyword>
<name>A0AA97F9F0_9SPHN</name>
<feature type="transmembrane region" description="Helical" evidence="1">
    <location>
        <begin position="122"/>
        <end position="139"/>
    </location>
</feature>
<feature type="transmembrane region" description="Helical" evidence="1">
    <location>
        <begin position="99"/>
        <end position="116"/>
    </location>
</feature>
<gene>
    <name evidence="3" type="ORF">RB602_04410</name>
</gene>
<dbReference type="EMBL" id="CP136594">
    <property type="protein sequence ID" value="WOE75966.1"/>
    <property type="molecule type" value="Genomic_DNA"/>
</dbReference>
<dbReference type="AlphaFoldDB" id="A0AA97F9F0"/>
<feature type="transmembrane region" description="Helical" evidence="1">
    <location>
        <begin position="68"/>
        <end position="87"/>
    </location>
</feature>
<proteinExistence type="predicted"/>
<sequence>MATTAQTSARYLELDAVRGFAVMGILAMNIIMMALPGGSYFNPLAYGYESLVDGAAWLFNFVFVDSKMRGLFSILFGASAALVIERAAASGQSPARVHYARMLWLLVFGMIHFYFIWEGDILALYAQCGLVLFFFRNLSIPSLRKWAIGLFSAQFLLFGLFSAMFFLFQGMADSGTADAEQLQALAEINADFGNTPEDANTDLQLYKGGYAEIVSHRTGELAVVPFIAAFNAGLETLGLMLIGMALYKSGMLTGQWEMARYRRWAVRCFAIAIPPLIAIAWLQYALGFSGVSVFASSLVLSMPFDVIMAIGWAALLIIWIKSNPDSTLIRRVACVGRAAFTNYLGTSIVMTLVFYGYGLNLYGEINRAALYLFVFAMWALMLLWSQPWLMRFRYGPLEWLWRSLARGKVQRLSLG</sequence>